<reference evidence="1" key="1">
    <citation type="submission" date="2023-06" db="EMBL/GenBank/DDBJ databases">
        <authorList>
            <consortium name="Lawrence Berkeley National Laboratory"/>
            <person name="Ahrendt S."/>
            <person name="Sahu N."/>
            <person name="Indic B."/>
            <person name="Wong-Bajracharya J."/>
            <person name="Merenyi Z."/>
            <person name="Ke H.-M."/>
            <person name="Monk M."/>
            <person name="Kocsube S."/>
            <person name="Drula E."/>
            <person name="Lipzen A."/>
            <person name="Balint B."/>
            <person name="Henrissat B."/>
            <person name="Andreopoulos B."/>
            <person name="Martin F.M."/>
            <person name="Harder C.B."/>
            <person name="Rigling D."/>
            <person name="Ford K.L."/>
            <person name="Foster G.D."/>
            <person name="Pangilinan J."/>
            <person name="Papanicolaou A."/>
            <person name="Barry K."/>
            <person name="LaButti K."/>
            <person name="Viragh M."/>
            <person name="Koriabine M."/>
            <person name="Yan M."/>
            <person name="Riley R."/>
            <person name="Champramary S."/>
            <person name="Plett K.L."/>
            <person name="Tsai I.J."/>
            <person name="Slot J."/>
            <person name="Sipos G."/>
            <person name="Plett J."/>
            <person name="Nagy L.G."/>
            <person name="Grigoriev I.V."/>
        </authorList>
    </citation>
    <scope>NUCLEOTIDE SEQUENCE</scope>
    <source>
        <strain evidence="1">HWK02</strain>
    </source>
</reference>
<keyword evidence="2" id="KW-1185">Reference proteome</keyword>
<dbReference type="Proteomes" id="UP001175228">
    <property type="component" value="Unassembled WGS sequence"/>
</dbReference>
<organism evidence="1 2">
    <name type="scientific">Armillaria luteobubalina</name>
    <dbReference type="NCBI Taxonomy" id="153913"/>
    <lineage>
        <taxon>Eukaryota</taxon>
        <taxon>Fungi</taxon>
        <taxon>Dikarya</taxon>
        <taxon>Basidiomycota</taxon>
        <taxon>Agaricomycotina</taxon>
        <taxon>Agaricomycetes</taxon>
        <taxon>Agaricomycetidae</taxon>
        <taxon>Agaricales</taxon>
        <taxon>Marasmiineae</taxon>
        <taxon>Physalacriaceae</taxon>
        <taxon>Armillaria</taxon>
    </lineage>
</organism>
<protein>
    <submittedName>
        <fullName evidence="1">Uncharacterized protein</fullName>
    </submittedName>
</protein>
<dbReference type="AlphaFoldDB" id="A0AA39Q130"/>
<sequence length="227" mass="25642">MAMWPLPECAEEIVGNSPEDVAKRAEQDVHYQMRKKQIEARSNNNCGKARAAMSAITGKSLPKSPKKKVVYSLRLQHCLRAVQIYSQRYYKTHVQAAVKKAIRVSRQPLTHSQKLVIINKLTHETFQTESEEVKTKIFTALEQLREERAEAAQRGEWNAEDYLDAIEAAPAVLNRFLNDLALQMGWWFTVIAGGPDPADEGNIRTGRSVKSFLPSSMSHPYLAFTSV</sequence>
<name>A0AA39Q130_9AGAR</name>
<evidence type="ECO:0000313" key="1">
    <source>
        <dbReference type="EMBL" id="KAK0493685.1"/>
    </source>
</evidence>
<gene>
    <name evidence="1" type="ORF">EDD18DRAFT_1107686</name>
</gene>
<dbReference type="EMBL" id="JAUEPU010000023">
    <property type="protein sequence ID" value="KAK0493685.1"/>
    <property type="molecule type" value="Genomic_DNA"/>
</dbReference>
<evidence type="ECO:0000313" key="2">
    <source>
        <dbReference type="Proteomes" id="UP001175228"/>
    </source>
</evidence>
<comment type="caution">
    <text evidence="1">The sequence shown here is derived from an EMBL/GenBank/DDBJ whole genome shotgun (WGS) entry which is preliminary data.</text>
</comment>
<proteinExistence type="predicted"/>
<accession>A0AA39Q130</accession>